<keyword evidence="1" id="KW-1133">Transmembrane helix</keyword>
<dbReference type="PANTHER" id="PTHR30373:SF8">
    <property type="entry name" value="BLL7265 PROTEIN"/>
    <property type="match status" value="1"/>
</dbReference>
<evidence type="ECO:0000313" key="3">
    <source>
        <dbReference type="EMBL" id="MDR4306852.1"/>
    </source>
</evidence>
<comment type="caution">
    <text evidence="3">The sequence shown here is derived from an EMBL/GenBank/DDBJ whole genome shotgun (WGS) entry which is preliminary data.</text>
</comment>
<dbReference type="Pfam" id="PF04536">
    <property type="entry name" value="TPM_phosphatase"/>
    <property type="match status" value="1"/>
</dbReference>
<dbReference type="EMBL" id="JADBEO010000017">
    <property type="protein sequence ID" value="MDR4306852.1"/>
    <property type="molecule type" value="Genomic_DNA"/>
</dbReference>
<evidence type="ECO:0000313" key="4">
    <source>
        <dbReference type="Proteomes" id="UP001181622"/>
    </source>
</evidence>
<dbReference type="RefSeq" id="WP_309391113.1">
    <property type="nucleotide sequence ID" value="NZ_JADBEO010000017.1"/>
</dbReference>
<dbReference type="Gene3D" id="3.10.310.50">
    <property type="match status" value="1"/>
</dbReference>
<dbReference type="InterPro" id="IPR007621">
    <property type="entry name" value="TPM_dom"/>
</dbReference>
<evidence type="ECO:0000259" key="2">
    <source>
        <dbReference type="Pfam" id="PF04536"/>
    </source>
</evidence>
<dbReference type="PANTHER" id="PTHR30373">
    <property type="entry name" value="UPF0603 PROTEIN YGCG"/>
    <property type="match status" value="1"/>
</dbReference>
<feature type="transmembrane region" description="Helical" evidence="1">
    <location>
        <begin position="78"/>
        <end position="98"/>
    </location>
</feature>
<keyword evidence="4" id="KW-1185">Reference proteome</keyword>
<keyword evidence="1" id="KW-0812">Transmembrane</keyword>
<accession>A0ABU1DFG2</accession>
<organism evidence="3 4">
    <name type="scientific">Chelatococcus sambhunathii</name>
    <dbReference type="NCBI Taxonomy" id="363953"/>
    <lineage>
        <taxon>Bacteria</taxon>
        <taxon>Pseudomonadati</taxon>
        <taxon>Pseudomonadota</taxon>
        <taxon>Alphaproteobacteria</taxon>
        <taxon>Hyphomicrobiales</taxon>
        <taxon>Chelatococcaceae</taxon>
        <taxon>Chelatococcus</taxon>
    </lineage>
</organism>
<reference evidence="3" key="1">
    <citation type="submission" date="2020-10" db="EMBL/GenBank/DDBJ databases">
        <authorList>
            <person name="Abbas A."/>
            <person name="Razzaq R."/>
            <person name="Waqas M."/>
            <person name="Abbas N."/>
            <person name="Nielsen T.K."/>
            <person name="Hansen L.H."/>
            <person name="Hussain S."/>
            <person name="Shahid M."/>
        </authorList>
    </citation>
    <scope>NUCLEOTIDE SEQUENCE</scope>
    <source>
        <strain evidence="3">S14</strain>
    </source>
</reference>
<name>A0ABU1DFG2_9HYPH</name>
<gene>
    <name evidence="3" type="ORF">IHQ68_09500</name>
</gene>
<feature type="domain" description="TPM" evidence="2">
    <location>
        <begin position="109"/>
        <end position="195"/>
    </location>
</feature>
<sequence length="218" mass="23021">MVSAGAPSTLRPGGDLVSERDRAAIAEAVREAEAVTAGEIVVVIETDPCEAFDATVALIAAGVIAIFSAGPLSLTGMALHWIVFAQATVFACLAALAASSRVRHTLRIDRLPSAAAHEAALRSFEELKLHRTRERTAVLIHVAVADRHVEVIADEGVHESVAPESWREAVMDITSAAKDHRLVEGVVAAVRRCGQALAEVLPPEPGLGNELPDEPVVR</sequence>
<protein>
    <submittedName>
        <fullName evidence="3">TPM domain-containing protein</fullName>
    </submittedName>
</protein>
<dbReference type="Proteomes" id="UP001181622">
    <property type="component" value="Unassembled WGS sequence"/>
</dbReference>
<proteinExistence type="predicted"/>
<evidence type="ECO:0000256" key="1">
    <source>
        <dbReference type="SAM" id="Phobius"/>
    </source>
</evidence>
<keyword evidence="1" id="KW-0472">Membrane</keyword>